<evidence type="ECO:0000313" key="2">
    <source>
        <dbReference type="Proteomes" id="UP001054252"/>
    </source>
</evidence>
<proteinExistence type="predicted"/>
<gene>
    <name evidence="1" type="ORF">SLEP1_g4443</name>
</gene>
<organism evidence="1 2">
    <name type="scientific">Rubroshorea leprosula</name>
    <dbReference type="NCBI Taxonomy" id="152421"/>
    <lineage>
        <taxon>Eukaryota</taxon>
        <taxon>Viridiplantae</taxon>
        <taxon>Streptophyta</taxon>
        <taxon>Embryophyta</taxon>
        <taxon>Tracheophyta</taxon>
        <taxon>Spermatophyta</taxon>
        <taxon>Magnoliopsida</taxon>
        <taxon>eudicotyledons</taxon>
        <taxon>Gunneridae</taxon>
        <taxon>Pentapetalae</taxon>
        <taxon>rosids</taxon>
        <taxon>malvids</taxon>
        <taxon>Malvales</taxon>
        <taxon>Dipterocarpaceae</taxon>
        <taxon>Rubroshorea</taxon>
    </lineage>
</organism>
<reference evidence="1 2" key="1">
    <citation type="journal article" date="2021" name="Commun. Biol.">
        <title>The genome of Shorea leprosula (Dipterocarpaceae) highlights the ecological relevance of drought in aseasonal tropical rainforests.</title>
        <authorList>
            <person name="Ng K.K.S."/>
            <person name="Kobayashi M.J."/>
            <person name="Fawcett J.A."/>
            <person name="Hatakeyama M."/>
            <person name="Paape T."/>
            <person name="Ng C.H."/>
            <person name="Ang C.C."/>
            <person name="Tnah L.H."/>
            <person name="Lee C.T."/>
            <person name="Nishiyama T."/>
            <person name="Sese J."/>
            <person name="O'Brien M.J."/>
            <person name="Copetti D."/>
            <person name="Mohd Noor M.I."/>
            <person name="Ong R.C."/>
            <person name="Putra M."/>
            <person name="Sireger I.Z."/>
            <person name="Indrioko S."/>
            <person name="Kosugi Y."/>
            <person name="Izuno A."/>
            <person name="Isagi Y."/>
            <person name="Lee S.L."/>
            <person name="Shimizu K.K."/>
        </authorList>
    </citation>
    <scope>NUCLEOTIDE SEQUENCE [LARGE SCALE GENOMIC DNA]</scope>
    <source>
        <strain evidence="1">214</strain>
    </source>
</reference>
<name>A0AAV5HUI0_9ROSI</name>
<accession>A0AAV5HUI0</accession>
<keyword evidence="2" id="KW-1185">Reference proteome</keyword>
<dbReference type="EMBL" id="BPVZ01000004">
    <property type="protein sequence ID" value="GKU90450.1"/>
    <property type="molecule type" value="Genomic_DNA"/>
</dbReference>
<protein>
    <submittedName>
        <fullName evidence="1">Uncharacterized protein</fullName>
    </submittedName>
</protein>
<comment type="caution">
    <text evidence="1">The sequence shown here is derived from an EMBL/GenBank/DDBJ whole genome shotgun (WGS) entry which is preliminary data.</text>
</comment>
<dbReference type="AlphaFoldDB" id="A0AAV5HUI0"/>
<evidence type="ECO:0000313" key="1">
    <source>
        <dbReference type="EMBL" id="GKU90450.1"/>
    </source>
</evidence>
<sequence>MLLSSLLLKQNCKNFKFQLFRRFKNGNITMKVLQSGKFCNNTLLYFPILELSLEASISDLINYQSVFVIPE</sequence>
<dbReference type="Proteomes" id="UP001054252">
    <property type="component" value="Unassembled WGS sequence"/>
</dbReference>